<evidence type="ECO:0000313" key="8">
    <source>
        <dbReference type="EMBL" id="ORY58609.1"/>
    </source>
</evidence>
<keyword evidence="3" id="KW-0677">Repeat</keyword>
<dbReference type="OrthoDB" id="676979at2759"/>
<dbReference type="AlphaFoldDB" id="A0A1Y2DH74"/>
<evidence type="ECO:0000256" key="1">
    <source>
        <dbReference type="ARBA" id="ARBA00004196"/>
    </source>
</evidence>
<gene>
    <name evidence="8" type="ORF">LY90DRAFT_668980</name>
</gene>
<keyword evidence="5" id="KW-0472">Membrane</keyword>
<evidence type="ECO:0000256" key="2">
    <source>
        <dbReference type="ARBA" id="ARBA00022614"/>
    </source>
</evidence>
<dbReference type="FunFam" id="3.80.10.10:FF:000041">
    <property type="entry name" value="LRR receptor-like serine/threonine-protein kinase ERECTA"/>
    <property type="match status" value="1"/>
</dbReference>
<protein>
    <submittedName>
        <fullName evidence="8">RNI-like protein</fullName>
    </submittedName>
</protein>
<dbReference type="Gene3D" id="3.80.10.10">
    <property type="entry name" value="Ribonuclease Inhibitor"/>
    <property type="match status" value="1"/>
</dbReference>
<feature type="domain" description="Disease resistance R13L4/SHOC-2-like LRR" evidence="7">
    <location>
        <begin position="91"/>
        <end position="225"/>
    </location>
</feature>
<keyword evidence="2" id="KW-0433">Leucine-rich repeat</keyword>
<proteinExistence type="predicted"/>
<evidence type="ECO:0000259" key="7">
    <source>
        <dbReference type="Pfam" id="PF23598"/>
    </source>
</evidence>
<sequence>MKFYKRCYLNLFTIVFTILEMTQNILATDCDTFSKIVKYMGKNVYEDSYVTFTDCCKATGVTCDANKNIVELSFGKFYGYEGSINGFYKELQNLKSLTSLEIVDCKIGDYTQSSTRILPKTIGNIKNLKTLIIKDNYIDYLDCILPEEIGNLINLEKLDLSGNLFTGPIPKSIANLKNLKILNLKHNNFTEEIPYEFKNLQNLEEINLYGNSNLTGYVPKLPKLKSCNDGVSGLCRLLGRSGDYTKLYSSNDIKSINKRNENLNPLENVESVSKVNSSSSDFNTSIYNSTNYNSSGFYSSSFHSSNIDSSTSNKFTNSIFKYLIIFIVAIILFIIIIIVTICMCNKHAKKTKINDHMKHRSVNIFINDFTKSLKPSDNIINDTIPLRLSYSTEDEPLPEYTPTEKPMVMASPESTLSYVPLKNNYSSFTEMNSPMNTPPVVTVPPPTLILSSAVNIPQIIISPPPSESAPQSIIRAPPVVNVPQLIISPPPDESTPPSVVSVPPSESAPPVVSVPPSESESPIVSVPQLIISPPPGESVAQLIVSAPPDESVPQIVVSAPPDESVTPIGYTASSVGYPSIPSISSIN</sequence>
<dbReference type="Proteomes" id="UP000193920">
    <property type="component" value="Unassembled WGS sequence"/>
</dbReference>
<organism evidence="8 9">
    <name type="scientific">Neocallimastix californiae</name>
    <dbReference type="NCBI Taxonomy" id="1754190"/>
    <lineage>
        <taxon>Eukaryota</taxon>
        <taxon>Fungi</taxon>
        <taxon>Fungi incertae sedis</taxon>
        <taxon>Chytridiomycota</taxon>
        <taxon>Chytridiomycota incertae sedis</taxon>
        <taxon>Neocallimastigomycetes</taxon>
        <taxon>Neocallimastigales</taxon>
        <taxon>Neocallimastigaceae</taxon>
        <taxon>Neocallimastix</taxon>
    </lineage>
</organism>
<evidence type="ECO:0000256" key="3">
    <source>
        <dbReference type="ARBA" id="ARBA00022737"/>
    </source>
</evidence>
<evidence type="ECO:0000256" key="6">
    <source>
        <dbReference type="SAM" id="SignalP"/>
    </source>
</evidence>
<feature type="chain" id="PRO_5012802000" evidence="6">
    <location>
        <begin position="28"/>
        <end position="587"/>
    </location>
</feature>
<dbReference type="SUPFAM" id="SSF52058">
    <property type="entry name" value="L domain-like"/>
    <property type="match status" value="1"/>
</dbReference>
<name>A0A1Y2DH74_9FUNG</name>
<feature type="transmembrane region" description="Helical" evidence="5">
    <location>
        <begin position="319"/>
        <end position="344"/>
    </location>
</feature>
<keyword evidence="5" id="KW-0812">Transmembrane</keyword>
<keyword evidence="5" id="KW-1133">Transmembrane helix</keyword>
<dbReference type="InterPro" id="IPR032675">
    <property type="entry name" value="LRR_dom_sf"/>
</dbReference>
<dbReference type="PANTHER" id="PTHR48059:SF30">
    <property type="entry name" value="OS06G0587000 PROTEIN"/>
    <property type="match status" value="1"/>
</dbReference>
<accession>A0A1Y2DH74</accession>
<keyword evidence="9" id="KW-1185">Reference proteome</keyword>
<dbReference type="InterPro" id="IPR055414">
    <property type="entry name" value="LRR_R13L4/SHOC2-like"/>
</dbReference>
<dbReference type="PANTHER" id="PTHR48059">
    <property type="entry name" value="POLYGALACTURONASE INHIBITOR 1"/>
    <property type="match status" value="1"/>
</dbReference>
<keyword evidence="6" id="KW-0732">Signal</keyword>
<dbReference type="Pfam" id="PF23598">
    <property type="entry name" value="LRR_14"/>
    <property type="match status" value="1"/>
</dbReference>
<feature type="signal peptide" evidence="6">
    <location>
        <begin position="1"/>
        <end position="27"/>
    </location>
</feature>
<feature type="compositionally biased region" description="Low complexity" evidence="4">
    <location>
        <begin position="495"/>
        <end position="518"/>
    </location>
</feature>
<dbReference type="InterPro" id="IPR051848">
    <property type="entry name" value="PGIP"/>
</dbReference>
<evidence type="ECO:0000256" key="5">
    <source>
        <dbReference type="SAM" id="Phobius"/>
    </source>
</evidence>
<feature type="region of interest" description="Disordered" evidence="4">
    <location>
        <begin position="490"/>
        <end position="518"/>
    </location>
</feature>
<dbReference type="STRING" id="1754190.A0A1Y2DH74"/>
<dbReference type="EMBL" id="MCOG01000066">
    <property type="protein sequence ID" value="ORY58609.1"/>
    <property type="molecule type" value="Genomic_DNA"/>
</dbReference>
<evidence type="ECO:0000256" key="4">
    <source>
        <dbReference type="SAM" id="MobiDB-lite"/>
    </source>
</evidence>
<reference evidence="8 9" key="1">
    <citation type="submission" date="2016-08" db="EMBL/GenBank/DDBJ databases">
        <title>A Parts List for Fungal Cellulosomes Revealed by Comparative Genomics.</title>
        <authorList>
            <consortium name="DOE Joint Genome Institute"/>
            <person name="Haitjema C.H."/>
            <person name="Gilmore S.P."/>
            <person name="Henske J.K."/>
            <person name="Solomon K.V."/>
            <person name="De Groot R."/>
            <person name="Kuo A."/>
            <person name="Mondo S.J."/>
            <person name="Salamov A.A."/>
            <person name="Labutti K."/>
            <person name="Zhao Z."/>
            <person name="Chiniquy J."/>
            <person name="Barry K."/>
            <person name="Brewer H.M."/>
            <person name="Purvine S.O."/>
            <person name="Wright A.T."/>
            <person name="Boxma B."/>
            <person name="Van Alen T."/>
            <person name="Hackstein J.H."/>
            <person name="Baker S.E."/>
            <person name="Grigoriev I.V."/>
            <person name="O'Malley M.A."/>
        </authorList>
    </citation>
    <scope>NUCLEOTIDE SEQUENCE [LARGE SCALE GENOMIC DNA]</scope>
    <source>
        <strain evidence="8 9">G1</strain>
    </source>
</reference>
<comment type="caution">
    <text evidence="8">The sequence shown here is derived from an EMBL/GenBank/DDBJ whole genome shotgun (WGS) entry which is preliminary data.</text>
</comment>
<evidence type="ECO:0000313" key="9">
    <source>
        <dbReference type="Proteomes" id="UP000193920"/>
    </source>
</evidence>
<comment type="subcellular location">
    <subcellularLocation>
        <location evidence="1">Cell envelope</location>
    </subcellularLocation>
</comment>